<organism evidence="2 3">
    <name type="scientific">Paraglomus occultum</name>
    <dbReference type="NCBI Taxonomy" id="144539"/>
    <lineage>
        <taxon>Eukaryota</taxon>
        <taxon>Fungi</taxon>
        <taxon>Fungi incertae sedis</taxon>
        <taxon>Mucoromycota</taxon>
        <taxon>Glomeromycotina</taxon>
        <taxon>Glomeromycetes</taxon>
        <taxon>Paraglomerales</taxon>
        <taxon>Paraglomeraceae</taxon>
        <taxon>Paraglomus</taxon>
    </lineage>
</organism>
<feature type="non-terminal residue" evidence="2">
    <location>
        <position position="1"/>
    </location>
</feature>
<evidence type="ECO:0000259" key="1">
    <source>
        <dbReference type="Pfam" id="PF01331"/>
    </source>
</evidence>
<dbReference type="EMBL" id="CAJVPJ010007244">
    <property type="protein sequence ID" value="CAG8674416.1"/>
    <property type="molecule type" value="Genomic_DNA"/>
</dbReference>
<feature type="non-terminal residue" evidence="2">
    <location>
        <position position="80"/>
    </location>
</feature>
<dbReference type="GO" id="GO:0005524">
    <property type="term" value="F:ATP binding"/>
    <property type="evidence" value="ECO:0007669"/>
    <property type="project" value="InterPro"/>
</dbReference>
<dbReference type="SUPFAM" id="SSF56091">
    <property type="entry name" value="DNA ligase/mRNA capping enzyme, catalytic domain"/>
    <property type="match status" value="1"/>
</dbReference>
<dbReference type="GO" id="GO:0004484">
    <property type="term" value="F:mRNA guanylyltransferase activity"/>
    <property type="evidence" value="ECO:0007669"/>
    <property type="project" value="InterPro"/>
</dbReference>
<protein>
    <submittedName>
        <fullName evidence="2">2774_t:CDS:1</fullName>
    </submittedName>
</protein>
<dbReference type="InterPro" id="IPR001339">
    <property type="entry name" value="mRNA_cap_enzyme_adenylation"/>
</dbReference>
<sequence>FDLMVINGVSVTNKPYSNRLGVFQQDVRGPLAKMLEDRELARIQPFTVELKELQLSYGLNRVFDQIPHLKHGNDGLIFTP</sequence>
<feature type="domain" description="mRNA capping enzyme adenylation" evidence="1">
    <location>
        <begin position="1"/>
        <end position="80"/>
    </location>
</feature>
<accession>A0A9N9HHI7</accession>
<name>A0A9N9HHI7_9GLOM</name>
<dbReference type="Proteomes" id="UP000789572">
    <property type="component" value="Unassembled WGS sequence"/>
</dbReference>
<proteinExistence type="predicted"/>
<dbReference type="OrthoDB" id="200924at2759"/>
<comment type="caution">
    <text evidence="2">The sequence shown here is derived from an EMBL/GenBank/DDBJ whole genome shotgun (WGS) entry which is preliminary data.</text>
</comment>
<evidence type="ECO:0000313" key="2">
    <source>
        <dbReference type="EMBL" id="CAG8674416.1"/>
    </source>
</evidence>
<gene>
    <name evidence="2" type="ORF">POCULU_LOCUS11153</name>
</gene>
<reference evidence="2" key="1">
    <citation type="submission" date="2021-06" db="EMBL/GenBank/DDBJ databases">
        <authorList>
            <person name="Kallberg Y."/>
            <person name="Tangrot J."/>
            <person name="Rosling A."/>
        </authorList>
    </citation>
    <scope>NUCLEOTIDE SEQUENCE</scope>
    <source>
        <strain evidence="2">IA702</strain>
    </source>
</reference>
<dbReference type="Pfam" id="PF01331">
    <property type="entry name" value="mRNA_cap_enzyme"/>
    <property type="match status" value="1"/>
</dbReference>
<dbReference type="AlphaFoldDB" id="A0A9N9HHI7"/>
<dbReference type="GO" id="GO:0006370">
    <property type="term" value="P:7-methylguanosine mRNA capping"/>
    <property type="evidence" value="ECO:0007669"/>
    <property type="project" value="InterPro"/>
</dbReference>
<keyword evidence="3" id="KW-1185">Reference proteome</keyword>
<evidence type="ECO:0000313" key="3">
    <source>
        <dbReference type="Proteomes" id="UP000789572"/>
    </source>
</evidence>
<dbReference type="Gene3D" id="3.30.470.30">
    <property type="entry name" value="DNA ligase/mRNA capping enzyme"/>
    <property type="match status" value="1"/>
</dbReference>